<dbReference type="Gene3D" id="6.10.140.2220">
    <property type="match status" value="1"/>
</dbReference>
<feature type="region of interest" description="Disordered" evidence="5">
    <location>
        <begin position="1080"/>
        <end position="1140"/>
    </location>
</feature>
<feature type="compositionally biased region" description="Low complexity" evidence="5">
    <location>
        <begin position="1877"/>
        <end position="1890"/>
    </location>
</feature>
<dbReference type="GO" id="GO:0008270">
    <property type="term" value="F:zinc ion binding"/>
    <property type="evidence" value="ECO:0007669"/>
    <property type="project" value="UniProtKB-KW"/>
</dbReference>
<feature type="domain" description="MYND-type" evidence="6">
    <location>
        <begin position="2197"/>
        <end position="2233"/>
    </location>
</feature>
<sequence length="2244" mass="240301">KTESIASLSTSGQRNTEDLTEKATLSNAGIEKSIEATHGHTQGQICRTPTESHLIKDDSTSTSPGIVATSGDGGSESLDVQDQEPLASSKTPGKIQPDSGVDAHTQSHNTDSGVESTSPAACSVFSQGDIKETSIHAHQNSPEAALDFTTSPAVIAPLCTTSSNNISPRLEARDETPEKALPGCDEQVSGKAVIEKQMTNKNKQDGQAEKATATAGASSSCRNKNALSEKFSSHQDLLSEVSGNSTSNSSKPVLEVKHTMSESSSQGEGLPLDLCVKKSECPTSSSCVSRTRSHLPVQMVLPQVQTQRSAHSPPLAAVMASSPGAVLSPVAHTKPLRSVSGLALGIGCQLYPVGHHQYHGLHPDLVDLKVSSTPEMENFETDTSGDSSHSVGSFSTAPETHSFHGHLHDSAGLALTGSEEPVPAVYVPDAETAVERNGLASHGHGLAKLTTGHTQIRSSALSGKVPAASNLQRSQIIVSESVVPEGFSHTTSNRDSSSLKTSNTNTSKGCHPGSSSAQSQGSNCSEGIMGVTSPYHVSTASALAMSDAELDQEFQQHLLEFKALEKLAERKAREQMQVAIMRKRKAEMLRVMEIKKARREMILKGQKLSLGSENLVASVDNTGASLGDRANGIISMNRQKDVSVYQARHAGGLITTSAAPLGSLSGKHGESTTRLHAPYHLANKGHFPTSRPQATARKEGLPTLIRAHRGVSVSVAAPNLRVVSGKISDDIVPLNLSAEATKSSAMLSSESSRQTGQASYAFRKQSEIVVTSSQNLKLHQNDQSILTTATNTITTVTTATTTSVVFSSTSDNTYTQSTSSQPVASEIKLSTASSVPTQSTSPENICTSITLTSTPDLLTTASSTSASSSVQCNTNVSIVNSCSLDIPESVSTSQAQLVSSDNGATSSVAVTASSKDCASKALSNDLNSEARSEDSVTDATSDLYTLQLKKEILEDDSKYSETAASESSSTPDKAGSSSDSFSQETPECAASVEIKTEILEDDVNVSFCSSINESEKNTLVGGLRVEESENSPEDKTSCANESEEKTDEIKIEEVETVIESETSSCNDASLCKEAPALSETISNAEENSSQSTIEEDDPLNPPGTELSNHAEVSQTQVANNKSCTPGHIPMAPSPSILSPRIKAKDSNPEGVLILKSEQVVETAIDAPLPIDQGFTDRPASPATAHQAPTDTALVDFDSDFTGDVDKTTHYVTGAYHRRDVAVLEPPLPVSRENGGSGSSSCPLPAHNQRPFQAAGSLIVAGNAHNSEGPSAASPSLKRPQSGSGISIAVSSVTKCTVAMPSHQISSTRVPYPEYNTLGKNTTPLSNHSDQEFKGTLPITRRASLDQSKSIPQQRAQAGSGEDQSIDMRYRSVGQPKSSSVPQFNREQNVMCLTSTGMIISPHEHPSPLAITSQFQSQMTSSQTIGQSSRLHSNNPVRPDLTPRPIQDEAKTGLGSKRSAFKSLTRKRSRDASAIDLSLENVNSIKGVFPPGQLYPSDHHIQRPGASSYQDGLAADSLSFQEKLYQQGRQSDPVARGHYPNGHPLLIGSSPGSLSLPPSSTLPSKHAIEMAPSPSKKISTGLDKDRARPGGFLTIRPRPLVRDSAISSTGIHLFTTGTDGMLAGNGTSMPKLQEHVRPSASSVDQHRMRYQRPEGNLAVGNQLSAPAMSSEVPPGSRIMYPQEYARGFPYDGQSEANCSPSSKVSLSRSGDFMYDGAQHGIHNPSNQPRAYPTHLAQTETIPEKRQKPNHPELECRTERFGPTAVDGQVRSSFQRQSELMLSQKHDHQHHQMAPVSTGYLIPAPPPPLQGMFPASYMLSSKQGLSPGLQYSTAPEQGELRRGISTARPSDFPFQAQAAHDNYMKRSYLHYQLQQQQQQQQQQMQNQQQQQLDQEKQRRQHEQQQPHPHHRSVDGNLVRPIPHPKQNYVSPEGAHIGLPALESGSPFAPMQTSHAYMNAYHDSQQKRHQHHQLLHQQQQQQQQQHAMHLQNGPRGPSPHQKNSVTTPPSQGSSNRRTGFMPGMPSMPPNHGVAPPQLLHGDDSRKPGFPRMSPNGNGANPTAVRSTGNMMQGPMGMLQNNQAHGISSTDLHQRQQKYANKPAMYEQRRLSPPPPSIQQAQQHHQQQQQQQQQQKQQQQQQQQLAAMSAQGPATLPSQHYPSQGPPQLPSAVMCSAASGSGGIDQLVSAVRGQVVGKNVCHVCGKMALFLCSSCRQVWYCNPQCQTRHWSIHAPNCKAEAKTQGLGL</sequence>
<dbReference type="OrthoDB" id="432970at2759"/>
<gene>
    <name evidence="7" type="ORF">EGW08_020225</name>
</gene>
<feature type="compositionally biased region" description="Polar residues" evidence="5">
    <location>
        <begin position="1317"/>
        <end position="1327"/>
    </location>
</feature>
<keyword evidence="2 4" id="KW-0863">Zinc-finger</keyword>
<comment type="caution">
    <text evidence="7">The sequence shown here is derived from an EMBL/GenBank/DDBJ whole genome shotgun (WGS) entry which is preliminary data.</text>
</comment>
<dbReference type="STRING" id="188477.A0A433SRX7"/>
<feature type="compositionally biased region" description="Polar residues" evidence="5">
    <location>
        <begin position="1344"/>
        <end position="1356"/>
    </location>
</feature>
<feature type="region of interest" description="Disordered" evidence="5">
    <location>
        <begin position="1960"/>
        <end position="2168"/>
    </location>
</feature>
<dbReference type="EMBL" id="RQTK01001129">
    <property type="protein sequence ID" value="RUS72011.1"/>
    <property type="molecule type" value="Genomic_DNA"/>
</dbReference>
<feature type="compositionally biased region" description="Polar residues" evidence="5">
    <location>
        <begin position="1105"/>
        <end position="1123"/>
    </location>
</feature>
<dbReference type="SUPFAM" id="SSF144232">
    <property type="entry name" value="HIT/MYND zinc finger-like"/>
    <property type="match status" value="1"/>
</dbReference>
<feature type="region of interest" description="Disordered" evidence="5">
    <location>
        <begin position="1877"/>
        <end position="1933"/>
    </location>
</feature>
<proteinExistence type="predicted"/>
<feature type="compositionally biased region" description="Low complexity" evidence="5">
    <location>
        <begin position="496"/>
        <end position="522"/>
    </location>
</feature>
<evidence type="ECO:0000256" key="3">
    <source>
        <dbReference type="ARBA" id="ARBA00022833"/>
    </source>
</evidence>
<reference evidence="7 8" key="1">
    <citation type="submission" date="2019-01" db="EMBL/GenBank/DDBJ databases">
        <title>A draft genome assembly of the solar-powered sea slug Elysia chlorotica.</title>
        <authorList>
            <person name="Cai H."/>
            <person name="Li Q."/>
            <person name="Fang X."/>
            <person name="Li J."/>
            <person name="Curtis N.E."/>
            <person name="Altenburger A."/>
            <person name="Shibata T."/>
            <person name="Feng M."/>
            <person name="Maeda T."/>
            <person name="Schwartz J.A."/>
            <person name="Shigenobu S."/>
            <person name="Lundholm N."/>
            <person name="Nishiyama T."/>
            <person name="Yang H."/>
            <person name="Hasebe M."/>
            <person name="Li S."/>
            <person name="Pierce S.K."/>
            <person name="Wang J."/>
        </authorList>
    </citation>
    <scope>NUCLEOTIDE SEQUENCE [LARGE SCALE GENOMIC DNA]</scope>
    <source>
        <strain evidence="7">EC2010</strain>
        <tissue evidence="7">Whole organism of an adult</tissue>
    </source>
</reference>
<feature type="compositionally biased region" description="Low complexity" evidence="5">
    <location>
        <begin position="1413"/>
        <end position="1423"/>
    </location>
</feature>
<feature type="compositionally biased region" description="Polar residues" evidence="5">
    <location>
        <begin position="2051"/>
        <end position="2067"/>
    </location>
</feature>
<feature type="compositionally biased region" description="Polar residues" evidence="5">
    <location>
        <begin position="975"/>
        <end position="985"/>
    </location>
</feature>
<dbReference type="PROSITE" id="PS01360">
    <property type="entry name" value="ZF_MYND_1"/>
    <property type="match status" value="1"/>
</dbReference>
<dbReference type="Pfam" id="PF01753">
    <property type="entry name" value="zf-MYND"/>
    <property type="match status" value="1"/>
</dbReference>
<evidence type="ECO:0000256" key="4">
    <source>
        <dbReference type="PROSITE-ProRule" id="PRU00134"/>
    </source>
</evidence>
<feature type="compositionally biased region" description="Low complexity" evidence="5">
    <location>
        <begin position="960"/>
        <end position="970"/>
    </location>
</feature>
<feature type="compositionally biased region" description="Polar residues" evidence="5">
    <location>
        <begin position="2075"/>
        <end position="2087"/>
    </location>
</feature>
<feature type="compositionally biased region" description="Polar residues" evidence="5">
    <location>
        <begin position="215"/>
        <end position="226"/>
    </location>
</feature>
<feature type="compositionally biased region" description="Low complexity" evidence="5">
    <location>
        <begin position="2115"/>
        <end position="2140"/>
    </location>
</feature>
<protein>
    <recommendedName>
        <fullName evidence="6">MYND-type domain-containing protein</fullName>
    </recommendedName>
</protein>
<feature type="region of interest" description="Disordered" evidence="5">
    <location>
        <begin position="376"/>
        <end position="407"/>
    </location>
</feature>
<evidence type="ECO:0000313" key="8">
    <source>
        <dbReference type="Proteomes" id="UP000271974"/>
    </source>
</evidence>
<keyword evidence="3" id="KW-0862">Zinc</keyword>
<feature type="region of interest" description="Disordered" evidence="5">
    <location>
        <begin position="1262"/>
        <end position="1283"/>
    </location>
</feature>
<dbReference type="PROSITE" id="PS50865">
    <property type="entry name" value="ZF_MYND_2"/>
    <property type="match status" value="1"/>
</dbReference>
<accession>A0A433SRX7</accession>
<evidence type="ECO:0000259" key="6">
    <source>
        <dbReference type="PROSITE" id="PS50865"/>
    </source>
</evidence>
<feature type="region of interest" description="Disordered" evidence="5">
    <location>
        <begin position="1"/>
        <end position="119"/>
    </location>
</feature>
<evidence type="ECO:0000256" key="1">
    <source>
        <dbReference type="ARBA" id="ARBA00022723"/>
    </source>
</evidence>
<feature type="compositionally biased region" description="Basic and acidic residues" evidence="5">
    <location>
        <begin position="1024"/>
        <end position="1036"/>
    </location>
</feature>
<feature type="compositionally biased region" description="Polar residues" evidence="5">
    <location>
        <begin position="1080"/>
        <end position="1092"/>
    </location>
</feature>
<feature type="region of interest" description="Disordered" evidence="5">
    <location>
        <begin position="1572"/>
        <end position="1594"/>
    </location>
</feature>
<feature type="region of interest" description="Disordered" evidence="5">
    <location>
        <begin position="486"/>
        <end position="525"/>
    </location>
</feature>
<feature type="compositionally biased region" description="Polar residues" evidence="5">
    <location>
        <begin position="1997"/>
        <end position="2014"/>
    </location>
</feature>
<evidence type="ECO:0000256" key="5">
    <source>
        <dbReference type="SAM" id="MobiDB-lite"/>
    </source>
</evidence>
<feature type="region of interest" description="Disordered" evidence="5">
    <location>
        <begin position="1300"/>
        <end position="1366"/>
    </location>
</feature>
<feature type="compositionally biased region" description="Polar residues" evidence="5">
    <location>
        <begin position="39"/>
        <end position="51"/>
    </location>
</feature>
<feature type="compositionally biased region" description="Low complexity" evidence="5">
    <location>
        <begin position="239"/>
        <end position="250"/>
    </location>
</feature>
<feature type="compositionally biased region" description="Low complexity" evidence="5">
    <location>
        <begin position="1972"/>
        <end position="1988"/>
    </location>
</feature>
<dbReference type="InterPro" id="IPR002893">
    <property type="entry name" value="Znf_MYND"/>
</dbReference>
<feature type="region of interest" description="Disordered" evidence="5">
    <location>
        <begin position="1413"/>
        <end position="1469"/>
    </location>
</feature>
<feature type="compositionally biased region" description="Polar residues" evidence="5">
    <location>
        <begin position="104"/>
        <end position="119"/>
    </location>
</feature>
<feature type="region of interest" description="Disordered" evidence="5">
    <location>
        <begin position="1019"/>
        <end position="1047"/>
    </location>
</feature>
<evidence type="ECO:0000256" key="2">
    <source>
        <dbReference type="ARBA" id="ARBA00022771"/>
    </source>
</evidence>
<name>A0A433SRX7_ELYCH</name>
<evidence type="ECO:0000313" key="7">
    <source>
        <dbReference type="EMBL" id="RUS72011.1"/>
    </source>
</evidence>
<keyword evidence="1" id="KW-0479">Metal-binding</keyword>
<feature type="region of interest" description="Disordered" evidence="5">
    <location>
        <begin position="198"/>
        <end position="255"/>
    </location>
</feature>
<feature type="non-terminal residue" evidence="7">
    <location>
        <position position="1"/>
    </location>
</feature>
<organism evidence="7 8">
    <name type="scientific">Elysia chlorotica</name>
    <name type="common">Eastern emerald elysia</name>
    <name type="synonym">Sea slug</name>
    <dbReference type="NCBI Taxonomy" id="188477"/>
    <lineage>
        <taxon>Eukaryota</taxon>
        <taxon>Metazoa</taxon>
        <taxon>Spiralia</taxon>
        <taxon>Lophotrochozoa</taxon>
        <taxon>Mollusca</taxon>
        <taxon>Gastropoda</taxon>
        <taxon>Heterobranchia</taxon>
        <taxon>Euthyneura</taxon>
        <taxon>Panpulmonata</taxon>
        <taxon>Sacoglossa</taxon>
        <taxon>Placobranchoidea</taxon>
        <taxon>Plakobranchidae</taxon>
        <taxon>Elysia</taxon>
    </lineage>
</organism>
<dbReference type="Proteomes" id="UP000271974">
    <property type="component" value="Unassembled WGS sequence"/>
</dbReference>
<feature type="compositionally biased region" description="Low complexity" evidence="5">
    <location>
        <begin position="381"/>
        <end position="396"/>
    </location>
</feature>
<feature type="compositionally biased region" description="Polar residues" evidence="5">
    <location>
        <begin position="1424"/>
        <end position="1435"/>
    </location>
</feature>
<feature type="region of interest" description="Disordered" evidence="5">
    <location>
        <begin position="957"/>
        <end position="988"/>
    </location>
</feature>
<feature type="compositionally biased region" description="Basic and acidic residues" evidence="5">
    <location>
        <begin position="1891"/>
        <end position="1902"/>
    </location>
</feature>
<keyword evidence="8" id="KW-1185">Reference proteome</keyword>
<feature type="compositionally biased region" description="Polar residues" evidence="5">
    <location>
        <begin position="1"/>
        <end position="14"/>
    </location>
</feature>